<dbReference type="PROSITE" id="PS51257">
    <property type="entry name" value="PROKAR_LIPOPROTEIN"/>
    <property type="match status" value="1"/>
</dbReference>
<keyword evidence="1" id="KW-0812">Transmembrane</keyword>
<feature type="transmembrane region" description="Helical" evidence="1">
    <location>
        <begin position="102"/>
        <end position="123"/>
    </location>
</feature>
<feature type="transmembrane region" description="Helical" evidence="1">
    <location>
        <begin position="20"/>
        <end position="36"/>
    </location>
</feature>
<sequence length="147" mass="17803">MKTKWQIFLSQEIAIEYKAATYCFLLYFFLACYQLFKGYSTVAIASLVEMVVVAYFISQIQVWLFDNFDEADQLRGRKLLGIVFCPILYGGFAYLFDWFDRHWLTLLCFVLFLLLEYLTIFYFNRLKRRIDSKHLNQLLKDYKERRD</sequence>
<keyword evidence="1" id="KW-1133">Transmembrane helix</keyword>
<dbReference type="InterPro" id="IPR021560">
    <property type="entry name" value="DUF3021"/>
</dbReference>
<protein>
    <submittedName>
        <fullName evidence="2">DUF3021 domain-containing protein</fullName>
    </submittedName>
</protein>
<evidence type="ECO:0000256" key="1">
    <source>
        <dbReference type="SAM" id="Phobius"/>
    </source>
</evidence>
<dbReference type="GeneID" id="93923873"/>
<dbReference type="SUPFAM" id="SSF103473">
    <property type="entry name" value="MFS general substrate transporter"/>
    <property type="match status" value="1"/>
</dbReference>
<gene>
    <name evidence="2" type="ORF">DK182_05015</name>
</gene>
<reference evidence="2 3" key="1">
    <citation type="submission" date="2018-05" db="EMBL/GenBank/DDBJ databases">
        <title>Complete genome sequences of Streptococcus sobrinus.</title>
        <authorList>
            <person name="Sales M."/>
            <person name="Jensen P.A."/>
        </authorList>
    </citation>
    <scope>NUCLEOTIDE SEQUENCE [LARGE SCALE GENOMIC DNA]</scope>
    <source>
        <strain evidence="2 3">SL1</strain>
    </source>
</reference>
<dbReference type="Proteomes" id="UP000245369">
    <property type="component" value="Chromosome"/>
</dbReference>
<accession>A0ABM6W4M9</accession>
<feature type="transmembrane region" description="Helical" evidence="1">
    <location>
        <begin position="77"/>
        <end position="96"/>
    </location>
</feature>
<proteinExistence type="predicted"/>
<name>A0ABM6W4M9_9STRE</name>
<dbReference type="EMBL" id="CP029490">
    <property type="protein sequence ID" value="AWN20746.1"/>
    <property type="molecule type" value="Genomic_DNA"/>
</dbReference>
<feature type="transmembrane region" description="Helical" evidence="1">
    <location>
        <begin position="42"/>
        <end position="65"/>
    </location>
</feature>
<dbReference type="RefSeq" id="WP_002959430.1">
    <property type="nucleotide sequence ID" value="NZ_CP029490.1"/>
</dbReference>
<evidence type="ECO:0000313" key="3">
    <source>
        <dbReference type="Proteomes" id="UP000245369"/>
    </source>
</evidence>
<organism evidence="2 3">
    <name type="scientific">Streptococcus sobrinus</name>
    <dbReference type="NCBI Taxonomy" id="1310"/>
    <lineage>
        <taxon>Bacteria</taxon>
        <taxon>Bacillati</taxon>
        <taxon>Bacillota</taxon>
        <taxon>Bacilli</taxon>
        <taxon>Lactobacillales</taxon>
        <taxon>Streptococcaceae</taxon>
        <taxon>Streptococcus</taxon>
    </lineage>
</organism>
<dbReference type="InterPro" id="IPR036259">
    <property type="entry name" value="MFS_trans_sf"/>
</dbReference>
<dbReference type="Pfam" id="PF11457">
    <property type="entry name" value="DUF3021"/>
    <property type="match status" value="1"/>
</dbReference>
<evidence type="ECO:0000313" key="2">
    <source>
        <dbReference type="EMBL" id="AWN20746.1"/>
    </source>
</evidence>
<keyword evidence="1" id="KW-0472">Membrane</keyword>
<keyword evidence="3" id="KW-1185">Reference proteome</keyword>